<dbReference type="PANTHER" id="PTHR46652">
    <property type="entry name" value="LEUCINE-RICH REPEAT AND IQ DOMAIN-CONTAINING PROTEIN 1-RELATED"/>
    <property type="match status" value="1"/>
</dbReference>
<dbReference type="Proteomes" id="UP000261540">
    <property type="component" value="Unplaced"/>
</dbReference>
<feature type="domain" description="U2A'/phosphoprotein 32 family A C-terminal" evidence="5">
    <location>
        <begin position="1050"/>
        <end position="1068"/>
    </location>
</feature>
<dbReference type="InterPro" id="IPR025875">
    <property type="entry name" value="Leu-rich_rpt_4"/>
</dbReference>
<name>A0A3B3TFY9_9TELE</name>
<feature type="region of interest" description="Disordered" evidence="3">
    <location>
        <begin position="530"/>
        <end position="550"/>
    </location>
</feature>
<dbReference type="Gene3D" id="3.90.228.10">
    <property type="match status" value="1"/>
</dbReference>
<protein>
    <submittedName>
        <fullName evidence="6">Leucine rich repeat containing 9</fullName>
    </submittedName>
</protein>
<dbReference type="InterPro" id="IPR003591">
    <property type="entry name" value="Leu-rich_rpt_typical-subtyp"/>
</dbReference>
<dbReference type="PROSITE" id="PS51450">
    <property type="entry name" value="LRR"/>
    <property type="match status" value="12"/>
</dbReference>
<reference evidence="6" key="1">
    <citation type="submission" date="2025-08" db="UniProtKB">
        <authorList>
            <consortium name="Ensembl"/>
        </authorList>
    </citation>
    <scope>IDENTIFICATION</scope>
</reference>
<accession>A0A3B3TFY9</accession>
<feature type="compositionally biased region" description="Polar residues" evidence="3">
    <location>
        <begin position="541"/>
        <end position="550"/>
    </location>
</feature>
<keyword evidence="4" id="KW-0472">Membrane</keyword>
<proteinExistence type="predicted"/>
<dbReference type="Pfam" id="PF13855">
    <property type="entry name" value="LRR_8"/>
    <property type="match status" value="3"/>
</dbReference>
<reference evidence="6" key="2">
    <citation type="submission" date="2025-09" db="UniProtKB">
        <authorList>
            <consortium name="Ensembl"/>
        </authorList>
    </citation>
    <scope>IDENTIFICATION</scope>
</reference>
<dbReference type="InterPro" id="IPR003603">
    <property type="entry name" value="U2A'_phosphoprotein32A_C"/>
</dbReference>
<dbReference type="SMART" id="SM00446">
    <property type="entry name" value="LRRcap"/>
    <property type="match status" value="2"/>
</dbReference>
<dbReference type="InterPro" id="IPR050836">
    <property type="entry name" value="SDS22/Internalin_LRR"/>
</dbReference>
<dbReference type="SUPFAM" id="SSF52075">
    <property type="entry name" value="Outer arm dynein light chain 1"/>
    <property type="match status" value="1"/>
</dbReference>
<dbReference type="GeneTree" id="ENSGT00940000158583"/>
<keyword evidence="4" id="KW-1133">Transmembrane helix</keyword>
<dbReference type="SUPFAM" id="SSF52058">
    <property type="entry name" value="L domain-like"/>
    <property type="match status" value="2"/>
</dbReference>
<organism evidence="6 7">
    <name type="scientific">Paramormyrops kingsleyae</name>
    <dbReference type="NCBI Taxonomy" id="1676925"/>
    <lineage>
        <taxon>Eukaryota</taxon>
        <taxon>Metazoa</taxon>
        <taxon>Chordata</taxon>
        <taxon>Craniata</taxon>
        <taxon>Vertebrata</taxon>
        <taxon>Euteleostomi</taxon>
        <taxon>Actinopterygii</taxon>
        <taxon>Neopterygii</taxon>
        <taxon>Teleostei</taxon>
        <taxon>Osteoglossocephala</taxon>
        <taxon>Osteoglossomorpha</taxon>
        <taxon>Osteoglossiformes</taxon>
        <taxon>Mormyridae</taxon>
        <taxon>Paramormyrops</taxon>
    </lineage>
</organism>
<evidence type="ECO:0000256" key="1">
    <source>
        <dbReference type="ARBA" id="ARBA00022614"/>
    </source>
</evidence>
<dbReference type="Pfam" id="PF12799">
    <property type="entry name" value="LRR_4"/>
    <property type="match status" value="1"/>
</dbReference>
<evidence type="ECO:0000313" key="6">
    <source>
        <dbReference type="Ensembl" id="ENSPKIP00000041328.1"/>
    </source>
</evidence>
<keyword evidence="4" id="KW-0812">Transmembrane</keyword>
<dbReference type="SMART" id="SM00365">
    <property type="entry name" value="LRR_SD22"/>
    <property type="match status" value="14"/>
</dbReference>
<dbReference type="Pfam" id="PF14580">
    <property type="entry name" value="LRR_9"/>
    <property type="match status" value="1"/>
</dbReference>
<keyword evidence="1" id="KW-0433">Leucine-rich repeat</keyword>
<dbReference type="Gene3D" id="3.80.10.10">
    <property type="entry name" value="Ribonuclease Inhibitor"/>
    <property type="match status" value="7"/>
</dbReference>
<evidence type="ECO:0000256" key="3">
    <source>
        <dbReference type="SAM" id="MobiDB-lite"/>
    </source>
</evidence>
<evidence type="ECO:0000259" key="5">
    <source>
        <dbReference type="SMART" id="SM00446"/>
    </source>
</evidence>
<dbReference type="PANTHER" id="PTHR46652:SF3">
    <property type="entry name" value="LEUCINE-RICH REPEAT-CONTAINING PROTEIN 9"/>
    <property type="match status" value="1"/>
</dbReference>
<dbReference type="STRING" id="1676925.ENSPKIP00000041328"/>
<dbReference type="InterPro" id="IPR032675">
    <property type="entry name" value="LRR_dom_sf"/>
</dbReference>
<evidence type="ECO:0000256" key="2">
    <source>
        <dbReference type="ARBA" id="ARBA00022737"/>
    </source>
</evidence>
<evidence type="ECO:0000313" key="7">
    <source>
        <dbReference type="Proteomes" id="UP000261540"/>
    </source>
</evidence>
<keyword evidence="2" id="KW-0677">Repeat</keyword>
<feature type="domain" description="U2A'/phosphoprotein 32 family A C-terminal" evidence="5">
    <location>
        <begin position="1344"/>
        <end position="1362"/>
    </location>
</feature>
<keyword evidence="7" id="KW-1185">Reference proteome</keyword>
<dbReference type="InterPro" id="IPR001611">
    <property type="entry name" value="Leu-rich_rpt"/>
</dbReference>
<sequence>MMRSSSGSWYCPALWIGTSFLMPVTLWVCVFPVLTNSPFPCSPQCTANGLCYEKVTRDGSVASSLEMLFSGFSRMVGLSLFPRLCQLTVVGQAVALIQGLEACPLLQELWVAECQLTEISGLQTCIQLQKLYLYDNKISKIENLEKLENLEVLWLSNNCIALIEGLDTLWNLRELNLADNAIERVEHSLDLNINLQNLNLSGNKISSLKELTNLARLPALKELGLMDPQYGANPVCLLCNYATHLLYHMPGLQRLDTYDVSSKLLKDMAEATVMKKMMYYNMRVKRVQGQLAETEARLLQHKKRLLLLPEKQIWVLSHAIKHVERELAEVLVKPGRLVHHQDAPSSPAPKFSVDRSTELKLLQKLDALKERLSLWMSRLEEVEIHHQAELSLATERKNLLVHFLVMELETVGNIHFEEGSSADPWFTSCCDLILSRFCTQEQKAHGIAGVRVTRVIRLHNRALRLRFEDKLHALLASEESADFSQNPKRWLDYLFYMPDGEADKLLRIMEDGFPPAHEVVGKDRAVALSSSLSVSERPRQQLGQNPRPSQHDQVIVAKVFLGRSMPAREGEPMEPDSYPKAHSVYHTVTMDTHLGGTPMAEGSSMPHPSCECGFQQKKWFVFDHELVLPEYLVDFEYITQDRHWMALPEPTMSNQVKGPPLFQQDVDLDMDALDMEPGFQLRPKIVTLDEKTALAMARASVLGQITILNLHGNSLSELKGISQLMALRHLTVSFNELTHLDDLSHMPRLESVDASYNRITTLEGFRGMKQLRQLDLRWNKLTRARSEAAGLCQHAPCLQRLDICHNPWHKPAMLRMVVLSHLRALTHLDGQLVSEEEVVAVTQMGESRIDQVSILAHSRTDTDRPRRLSLLSTAQLLTKSHPTPWDLSAGLEVVWTLKITALNLDGQRLSRLENLEGLVNLQWASFNNNDITDIEGLEKCRQLKELSLDDNDISRLDGLSCLHQLTRLSMNGNRLSSLDTCIFDELPFLHFLSMENNRLGSLRGTQRARSLFELYVGNNRIGATRDIYYLKALTSLVVLDLHGNPLVAKQENYRMYVVFQLPSLKALDGLAVEMSESESAKDIFGGRLTPDMVVEKLGHANYSQISELDLQGSSIRTVDLAPFHLFRSLRSINLMHNNLTSFSGLIYLPRIKVLYLDYNRIESILPQHKSPIQPNGRQTLYHKVSSSGYGQQNLSRANRDARPADSLDPLMESLEVLHLGHNGISNLASLQLSRLTGLRALFLQGNEISHVEGLEGLQHLRELVLDGNRIRAVGQSSFSGQTALVELRLAENRLREVGHLQPLVKLRRLFLDANKLQDLCEIEKLEELPSLVELSVLGNPVARRTRHRPAMLVRLTRLQVLDGLAVTLEERAWADMLLNETECGVPGSTALESGHPGQLTLPSHGSSAHTGILQHLPGSDLPPSAYLEDKPARDSAKHRRRHICGLAPPPQHSIHRKLAPLQPGGPLHVTALLSNRQQEFLPYANVDGG</sequence>
<evidence type="ECO:0000256" key="4">
    <source>
        <dbReference type="SAM" id="Phobius"/>
    </source>
</evidence>
<dbReference type="Ensembl" id="ENSPKIT00000022363.1">
    <property type="protein sequence ID" value="ENSPKIP00000041328.1"/>
    <property type="gene ID" value="ENSPKIG00000017888.1"/>
</dbReference>
<feature type="transmembrane region" description="Helical" evidence="4">
    <location>
        <begin position="12"/>
        <end position="34"/>
    </location>
</feature>
<dbReference type="SMART" id="SM00369">
    <property type="entry name" value="LRR_TYP"/>
    <property type="match status" value="14"/>
</dbReference>